<dbReference type="EMBL" id="CAJOBA010002827">
    <property type="protein sequence ID" value="CAF3660911.1"/>
    <property type="molecule type" value="Genomic_DNA"/>
</dbReference>
<proteinExistence type="predicted"/>
<sequence>MKALICGRGLISEPQEVLKCFEEHYRDHFRFPIEKVLRETKEEVQRELELAFEQFSSDQGEPFTVMYHEIRKELGYLHPKRALDPQGTSNIILKKNMFAFSVLCLIVYF</sequence>
<evidence type="ECO:0000313" key="2">
    <source>
        <dbReference type="EMBL" id="CAF0921151.1"/>
    </source>
</evidence>
<accession>A0A814AX47</accession>
<comment type="caution">
    <text evidence="2">The sequence shown here is derived from an EMBL/GenBank/DDBJ whole genome shotgun (WGS) entry which is preliminary data.</text>
</comment>
<dbReference type="Proteomes" id="UP000677228">
    <property type="component" value="Unassembled WGS sequence"/>
</dbReference>
<protein>
    <submittedName>
        <fullName evidence="2">Uncharacterized protein</fullName>
    </submittedName>
</protein>
<dbReference type="EMBL" id="CAJOBC010001817">
    <property type="protein sequence ID" value="CAF3700452.1"/>
    <property type="molecule type" value="Genomic_DNA"/>
</dbReference>
<reference evidence="2" key="1">
    <citation type="submission" date="2021-02" db="EMBL/GenBank/DDBJ databases">
        <authorList>
            <person name="Nowell W R."/>
        </authorList>
    </citation>
    <scope>NUCLEOTIDE SEQUENCE</scope>
</reference>
<keyword evidence="5" id="KW-1185">Reference proteome</keyword>
<dbReference type="Proteomes" id="UP000663829">
    <property type="component" value="Unassembled WGS sequence"/>
</dbReference>
<gene>
    <name evidence="2" type="ORF">GPM918_LOCUS9660</name>
    <name evidence="1" type="ORF">OVA965_LOCUS8402</name>
    <name evidence="4" type="ORF">SRO942_LOCUS9661</name>
    <name evidence="3" type="ORF">TMI583_LOCUS8398</name>
</gene>
<evidence type="ECO:0000313" key="5">
    <source>
        <dbReference type="Proteomes" id="UP000663829"/>
    </source>
</evidence>
<dbReference type="Proteomes" id="UP000681722">
    <property type="component" value="Unassembled WGS sequence"/>
</dbReference>
<evidence type="ECO:0000313" key="1">
    <source>
        <dbReference type="EMBL" id="CAF0876541.1"/>
    </source>
</evidence>
<name>A0A814AX47_9BILA</name>
<dbReference type="EMBL" id="CAJNOK010002826">
    <property type="protein sequence ID" value="CAF0876541.1"/>
    <property type="molecule type" value="Genomic_DNA"/>
</dbReference>
<evidence type="ECO:0000313" key="3">
    <source>
        <dbReference type="EMBL" id="CAF3660911.1"/>
    </source>
</evidence>
<organism evidence="2 5">
    <name type="scientific">Didymodactylos carnosus</name>
    <dbReference type="NCBI Taxonomy" id="1234261"/>
    <lineage>
        <taxon>Eukaryota</taxon>
        <taxon>Metazoa</taxon>
        <taxon>Spiralia</taxon>
        <taxon>Gnathifera</taxon>
        <taxon>Rotifera</taxon>
        <taxon>Eurotatoria</taxon>
        <taxon>Bdelloidea</taxon>
        <taxon>Philodinida</taxon>
        <taxon>Philodinidae</taxon>
        <taxon>Didymodactylos</taxon>
    </lineage>
</organism>
<evidence type="ECO:0000313" key="4">
    <source>
        <dbReference type="EMBL" id="CAF3700452.1"/>
    </source>
</evidence>
<dbReference type="Proteomes" id="UP000682733">
    <property type="component" value="Unassembled WGS sequence"/>
</dbReference>
<dbReference type="EMBL" id="CAJNOQ010001817">
    <property type="protein sequence ID" value="CAF0921151.1"/>
    <property type="molecule type" value="Genomic_DNA"/>
</dbReference>
<dbReference type="AlphaFoldDB" id="A0A814AX47"/>